<dbReference type="HOGENOM" id="CLU_022617_4_0_1"/>
<organism evidence="2 3">
    <name type="scientific">Stachybotrys chlorohalonatus (strain IBT 40285)</name>
    <dbReference type="NCBI Taxonomy" id="1283841"/>
    <lineage>
        <taxon>Eukaryota</taxon>
        <taxon>Fungi</taxon>
        <taxon>Dikarya</taxon>
        <taxon>Ascomycota</taxon>
        <taxon>Pezizomycotina</taxon>
        <taxon>Sordariomycetes</taxon>
        <taxon>Hypocreomycetidae</taxon>
        <taxon>Hypocreales</taxon>
        <taxon>Stachybotryaceae</taxon>
        <taxon>Stachybotrys</taxon>
    </lineage>
</organism>
<gene>
    <name evidence="2" type="ORF">S40285_09774</name>
</gene>
<sequence length="223" mass="25661">MQTNQRPRFEDYWKASAPNIERSDHSFIKYITYNRFCLLKRRFRLVNPDNVVLGVPHPFDKVYQWSDIQQDASTRFFEPGLNIAADEGIVPFQGKTKYKVDMRNKPDGEGLKVWQLSQLGYLLRWIYHCPGEEDSPLGIEYRHSKTPIKDPTEIYHLNKTQAVVATLVDRLDAGPVHVFVDNLFTGPGLINVLRLRGHGMTGTVRTNAGIHEDIIKLKALDKK</sequence>
<dbReference type="Proteomes" id="UP000028524">
    <property type="component" value="Unassembled WGS sequence"/>
</dbReference>
<proteinExistence type="predicted"/>
<name>A0A084QNM7_STAC4</name>
<dbReference type="InterPro" id="IPR029526">
    <property type="entry name" value="PGBD"/>
</dbReference>
<feature type="non-terminal residue" evidence="2">
    <location>
        <position position="223"/>
    </location>
</feature>
<dbReference type="InParanoid" id="A0A084QNM7"/>
<dbReference type="EMBL" id="KL660593">
    <property type="protein sequence ID" value="KFA65562.1"/>
    <property type="molecule type" value="Genomic_DNA"/>
</dbReference>
<dbReference type="STRING" id="1283841.A0A084QNM7"/>
<reference evidence="2 3" key="1">
    <citation type="journal article" date="2014" name="BMC Genomics">
        <title>Comparative genome sequencing reveals chemotype-specific gene clusters in the toxigenic black mold Stachybotrys.</title>
        <authorList>
            <person name="Semeiks J."/>
            <person name="Borek D."/>
            <person name="Otwinowski Z."/>
            <person name="Grishin N.V."/>
        </authorList>
    </citation>
    <scope>NUCLEOTIDE SEQUENCE [LARGE SCALE GENOMIC DNA]</scope>
    <source>
        <strain evidence="2 3">IBT 40285</strain>
    </source>
</reference>
<evidence type="ECO:0000313" key="2">
    <source>
        <dbReference type="EMBL" id="KFA65562.1"/>
    </source>
</evidence>
<feature type="domain" description="PiggyBac transposable element-derived protein" evidence="1">
    <location>
        <begin position="1"/>
        <end position="208"/>
    </location>
</feature>
<accession>A0A084QNM7</accession>
<dbReference type="OrthoDB" id="5152962at2759"/>
<dbReference type="Pfam" id="PF13843">
    <property type="entry name" value="DDE_Tnp_1_7"/>
    <property type="match status" value="1"/>
</dbReference>
<keyword evidence="3" id="KW-1185">Reference proteome</keyword>
<evidence type="ECO:0000259" key="1">
    <source>
        <dbReference type="Pfam" id="PF13843"/>
    </source>
</evidence>
<dbReference type="PANTHER" id="PTHR46599:SF3">
    <property type="entry name" value="PIGGYBAC TRANSPOSABLE ELEMENT-DERIVED PROTEIN 4"/>
    <property type="match status" value="1"/>
</dbReference>
<dbReference type="PANTHER" id="PTHR46599">
    <property type="entry name" value="PIGGYBAC TRANSPOSABLE ELEMENT-DERIVED PROTEIN 4"/>
    <property type="match status" value="1"/>
</dbReference>
<dbReference type="AlphaFoldDB" id="A0A084QNM7"/>
<dbReference type="OMA" id="HAITSHM"/>
<evidence type="ECO:0000313" key="3">
    <source>
        <dbReference type="Proteomes" id="UP000028524"/>
    </source>
</evidence>
<protein>
    <recommendedName>
        <fullName evidence="1">PiggyBac transposable element-derived protein domain-containing protein</fullName>
    </recommendedName>
</protein>